<comment type="caution">
    <text evidence="2">The sequence shown here is derived from an EMBL/GenBank/DDBJ whole genome shotgun (WGS) entry which is preliminary data.</text>
</comment>
<evidence type="ECO:0000259" key="1">
    <source>
        <dbReference type="Pfam" id="PF25355"/>
    </source>
</evidence>
<name>A0ABP4SWL6_9MICO</name>
<protein>
    <recommendedName>
        <fullName evidence="1">DUF7882 domain-containing protein</fullName>
    </recommendedName>
</protein>
<dbReference type="EMBL" id="BAAAPK010000001">
    <property type="protein sequence ID" value="GAA1678313.1"/>
    <property type="molecule type" value="Genomic_DNA"/>
</dbReference>
<accession>A0ABP4SWL6</accession>
<reference evidence="3" key="1">
    <citation type="journal article" date="2019" name="Int. J. Syst. Evol. Microbiol.">
        <title>The Global Catalogue of Microorganisms (GCM) 10K type strain sequencing project: providing services to taxonomists for standard genome sequencing and annotation.</title>
        <authorList>
            <consortium name="The Broad Institute Genomics Platform"/>
            <consortium name="The Broad Institute Genome Sequencing Center for Infectious Disease"/>
            <person name="Wu L."/>
            <person name="Ma J."/>
        </authorList>
    </citation>
    <scope>NUCLEOTIDE SEQUENCE [LARGE SCALE GENOMIC DNA]</scope>
    <source>
        <strain evidence="3">JCM 15575</strain>
    </source>
</reference>
<evidence type="ECO:0000313" key="2">
    <source>
        <dbReference type="EMBL" id="GAA1678313.1"/>
    </source>
</evidence>
<organism evidence="2 3">
    <name type="scientific">Microbacterium lacus</name>
    <dbReference type="NCBI Taxonomy" id="415217"/>
    <lineage>
        <taxon>Bacteria</taxon>
        <taxon>Bacillati</taxon>
        <taxon>Actinomycetota</taxon>
        <taxon>Actinomycetes</taxon>
        <taxon>Micrococcales</taxon>
        <taxon>Microbacteriaceae</taxon>
        <taxon>Microbacterium</taxon>
    </lineage>
</organism>
<proteinExistence type="predicted"/>
<sequence length="127" mass="14053">MGTLFYGNSAGIHVDDRTLEHLRLAMAVRLRRDESFMVSLPVEELGSGSRRNLWVSAAVPLQFVSSGSRVPSLNRLWIQAMGESEDSTGTLTVMPESEAAAYLERKHMRVMNQFGAESSHSEVRVAS</sequence>
<dbReference type="Proteomes" id="UP001500596">
    <property type="component" value="Unassembled WGS sequence"/>
</dbReference>
<gene>
    <name evidence="2" type="ORF">GCM10009807_22750</name>
</gene>
<dbReference type="InterPro" id="IPR057204">
    <property type="entry name" value="DUF7882"/>
</dbReference>
<dbReference type="RefSeq" id="WP_344054638.1">
    <property type="nucleotide sequence ID" value="NZ_BAAAPK010000001.1"/>
</dbReference>
<keyword evidence="3" id="KW-1185">Reference proteome</keyword>
<feature type="domain" description="DUF7882" evidence="1">
    <location>
        <begin position="1"/>
        <end position="96"/>
    </location>
</feature>
<evidence type="ECO:0000313" key="3">
    <source>
        <dbReference type="Proteomes" id="UP001500596"/>
    </source>
</evidence>
<dbReference type="Pfam" id="PF25355">
    <property type="entry name" value="DUF7882"/>
    <property type="match status" value="1"/>
</dbReference>